<evidence type="ECO:0000259" key="1">
    <source>
        <dbReference type="Pfam" id="PF00535"/>
    </source>
</evidence>
<dbReference type="EMBL" id="RFFI01000048">
    <property type="protein sequence ID" value="RMI09467.1"/>
    <property type="molecule type" value="Genomic_DNA"/>
</dbReference>
<dbReference type="PANTHER" id="PTHR43685:SF2">
    <property type="entry name" value="GLYCOSYLTRANSFERASE 2-LIKE DOMAIN-CONTAINING PROTEIN"/>
    <property type="match status" value="1"/>
</dbReference>
<comment type="caution">
    <text evidence="2">The sequence shown here is derived from an EMBL/GenBank/DDBJ whole genome shotgun (WGS) entry which is preliminary data.</text>
</comment>
<organism evidence="2 3">
    <name type="scientific">Cellulomonas triticagri</name>
    <dbReference type="NCBI Taxonomy" id="2483352"/>
    <lineage>
        <taxon>Bacteria</taxon>
        <taxon>Bacillati</taxon>
        <taxon>Actinomycetota</taxon>
        <taxon>Actinomycetes</taxon>
        <taxon>Micrococcales</taxon>
        <taxon>Cellulomonadaceae</taxon>
        <taxon>Cellulomonas</taxon>
    </lineage>
</organism>
<dbReference type="SUPFAM" id="SSF53448">
    <property type="entry name" value="Nucleotide-diphospho-sugar transferases"/>
    <property type="match status" value="1"/>
</dbReference>
<keyword evidence="3" id="KW-1185">Reference proteome</keyword>
<dbReference type="Pfam" id="PF00535">
    <property type="entry name" value="Glycos_transf_2"/>
    <property type="match status" value="1"/>
</dbReference>
<name>A0A3M2J5T1_9CELL</name>
<dbReference type="InterPro" id="IPR029044">
    <property type="entry name" value="Nucleotide-diphossugar_trans"/>
</dbReference>
<feature type="domain" description="Glycosyltransferase 2-like" evidence="1">
    <location>
        <begin position="7"/>
        <end position="116"/>
    </location>
</feature>
<protein>
    <submittedName>
        <fullName evidence="2">Glycosyltransferase family 2 protein</fullName>
    </submittedName>
</protein>
<dbReference type="Proteomes" id="UP000269289">
    <property type="component" value="Unassembled WGS sequence"/>
</dbReference>
<evidence type="ECO:0000313" key="3">
    <source>
        <dbReference type="Proteomes" id="UP000269289"/>
    </source>
</evidence>
<dbReference type="CDD" id="cd00761">
    <property type="entry name" value="Glyco_tranf_GTA_type"/>
    <property type="match status" value="1"/>
</dbReference>
<proteinExistence type="predicted"/>
<evidence type="ECO:0000313" key="2">
    <source>
        <dbReference type="EMBL" id="RMI09467.1"/>
    </source>
</evidence>
<dbReference type="GO" id="GO:0016740">
    <property type="term" value="F:transferase activity"/>
    <property type="evidence" value="ECO:0007669"/>
    <property type="project" value="UniProtKB-KW"/>
</dbReference>
<dbReference type="GO" id="GO:0044010">
    <property type="term" value="P:single-species biofilm formation"/>
    <property type="evidence" value="ECO:0007669"/>
    <property type="project" value="TreeGrafter"/>
</dbReference>
<dbReference type="OrthoDB" id="4547437at2"/>
<dbReference type="AlphaFoldDB" id="A0A3M2J5T1"/>
<dbReference type="Gene3D" id="3.90.550.10">
    <property type="entry name" value="Spore Coat Polysaccharide Biosynthesis Protein SpsA, Chain A"/>
    <property type="match status" value="1"/>
</dbReference>
<dbReference type="InterPro" id="IPR001173">
    <property type="entry name" value="Glyco_trans_2-like"/>
</dbReference>
<dbReference type="RefSeq" id="WP_122149319.1">
    <property type="nucleotide sequence ID" value="NZ_RFFI01000048.1"/>
</dbReference>
<keyword evidence="2" id="KW-0808">Transferase</keyword>
<dbReference type="PANTHER" id="PTHR43685">
    <property type="entry name" value="GLYCOSYLTRANSFERASE"/>
    <property type="match status" value="1"/>
</dbReference>
<sequence length="283" mass="29828">MTSDVAVVVTAFDQGDLVREAVLSVRAQTRRPAEVVVVDDGSTDPASRAVLAEVSAAGLARVLHLPNGGVSAARNAGIAATSAPLVAVLDGDDRWEPDFLARTADLLVDPEVVAASSWLRMHGVAAGVVRAPGGRAVDFLHRNACPASIVMRRAGWAAAGGYDEEMRGGFEDWDLALRLLTPGGRVAVVPEPLIAYRTAPASANVHSMAHRTELYRYLVDRHRPLFERHLREVLLALDATAARRLADWEDLAVAGPGAPAPEVTFGDGGMAAAVRVASAQRVG</sequence>
<reference evidence="2 3" key="1">
    <citation type="submission" date="2018-10" db="EMBL/GenBank/DDBJ databases">
        <title>Isolation, diversity and antifungal activity of actinobacteria from wheat.</title>
        <authorList>
            <person name="Han C."/>
        </authorList>
    </citation>
    <scope>NUCLEOTIDE SEQUENCE [LARGE SCALE GENOMIC DNA]</scope>
    <source>
        <strain evidence="2 3">NEAU-YY56</strain>
    </source>
</reference>
<accession>A0A3M2J5T1</accession>
<gene>
    <name evidence="2" type="ORF">EBM89_10165</name>
</gene>
<dbReference type="InterPro" id="IPR050834">
    <property type="entry name" value="Glycosyltransf_2"/>
</dbReference>